<sequence length="301" mass="32399">MISAQFFSSYQYTTSSRQCFCPNFLRGEKFGGKLQSRLDVMPYATEAQSVGKTTKLCEEGSAFRTAYDQCVACLVTSTDDDNATSYISTSFQQYFDFCNFTDTSGVTTVVQRITAVANITVAGQAVPFTTITADVTISLTGTASVTTSDAGEGAVPLTATNSTVSASPTITTDSNLIPSAEPTTSAEHDSSSKAWMAGPIVGSVSGIAIIALIIFLLYRRRTAKRTPHSDDFADKPQLHSDCVPRPLPEELDAGMRHELPGDEPRDQNALINELPAKESTTQGRTFGKIELPSYEPRQLPS</sequence>
<feature type="compositionally biased region" description="Basic and acidic residues" evidence="1">
    <location>
        <begin position="227"/>
        <end position="238"/>
    </location>
</feature>
<dbReference type="GeneID" id="19274570"/>
<dbReference type="OMA" id="PQLHSDC"/>
<dbReference type="InParanoid" id="W3X0Y3"/>
<dbReference type="PANTHER" id="PTHR38122:SF1">
    <property type="entry name" value="GLYCOPROTEIN X"/>
    <property type="match status" value="1"/>
</dbReference>
<keyword evidence="2" id="KW-0472">Membrane</keyword>
<feature type="compositionally biased region" description="Basic and acidic residues" evidence="1">
    <location>
        <begin position="253"/>
        <end position="266"/>
    </location>
</feature>
<feature type="region of interest" description="Disordered" evidence="1">
    <location>
        <begin position="226"/>
        <end position="301"/>
    </location>
</feature>
<gene>
    <name evidence="3" type="ORF">PFICI_09557</name>
</gene>
<name>W3X0Y3_PESFW</name>
<feature type="region of interest" description="Disordered" evidence="1">
    <location>
        <begin position="169"/>
        <end position="192"/>
    </location>
</feature>
<dbReference type="KEGG" id="pfy:PFICI_09557"/>
<feature type="transmembrane region" description="Helical" evidence="2">
    <location>
        <begin position="194"/>
        <end position="218"/>
    </location>
</feature>
<dbReference type="EMBL" id="KI912114">
    <property type="protein sequence ID" value="ETS79704.1"/>
    <property type="molecule type" value="Genomic_DNA"/>
</dbReference>
<keyword evidence="2" id="KW-0812">Transmembrane</keyword>
<dbReference type="AlphaFoldDB" id="W3X0Y3"/>
<protein>
    <submittedName>
        <fullName evidence="3">Uncharacterized protein</fullName>
    </submittedName>
</protein>
<dbReference type="OrthoDB" id="5414836at2759"/>
<evidence type="ECO:0000313" key="3">
    <source>
        <dbReference type="EMBL" id="ETS79704.1"/>
    </source>
</evidence>
<dbReference type="RefSeq" id="XP_007836329.1">
    <property type="nucleotide sequence ID" value="XM_007838138.1"/>
</dbReference>
<reference evidence="4" key="1">
    <citation type="journal article" date="2015" name="BMC Genomics">
        <title>Genomic and transcriptomic analysis of the endophytic fungus Pestalotiopsis fici reveals its lifestyle and high potential for synthesis of natural products.</title>
        <authorList>
            <person name="Wang X."/>
            <person name="Zhang X."/>
            <person name="Liu L."/>
            <person name="Xiang M."/>
            <person name="Wang W."/>
            <person name="Sun X."/>
            <person name="Che Y."/>
            <person name="Guo L."/>
            <person name="Liu G."/>
            <person name="Guo L."/>
            <person name="Wang C."/>
            <person name="Yin W.B."/>
            <person name="Stadler M."/>
            <person name="Zhang X."/>
            <person name="Liu X."/>
        </authorList>
    </citation>
    <scope>NUCLEOTIDE SEQUENCE [LARGE SCALE GENOMIC DNA]</scope>
    <source>
        <strain evidence="4">W106-1 / CGMCC3.15140</strain>
    </source>
</reference>
<evidence type="ECO:0000256" key="1">
    <source>
        <dbReference type="SAM" id="MobiDB-lite"/>
    </source>
</evidence>
<keyword evidence="2" id="KW-1133">Transmembrane helix</keyword>
<dbReference type="eggNOG" id="ENOG502T1R5">
    <property type="taxonomic scope" value="Eukaryota"/>
</dbReference>
<dbReference type="STRING" id="1229662.W3X0Y3"/>
<dbReference type="HOGENOM" id="CLU_924713_0_0_1"/>
<dbReference type="PANTHER" id="PTHR38122">
    <property type="entry name" value="GLYCOPROTEIN X"/>
    <property type="match status" value="1"/>
</dbReference>
<feature type="compositionally biased region" description="Polar residues" evidence="1">
    <location>
        <begin position="169"/>
        <end position="185"/>
    </location>
</feature>
<accession>W3X0Y3</accession>
<evidence type="ECO:0000313" key="4">
    <source>
        <dbReference type="Proteomes" id="UP000030651"/>
    </source>
</evidence>
<dbReference type="Proteomes" id="UP000030651">
    <property type="component" value="Unassembled WGS sequence"/>
</dbReference>
<evidence type="ECO:0000256" key="2">
    <source>
        <dbReference type="SAM" id="Phobius"/>
    </source>
</evidence>
<keyword evidence="4" id="KW-1185">Reference proteome</keyword>
<proteinExistence type="predicted"/>
<organism evidence="3 4">
    <name type="scientific">Pestalotiopsis fici (strain W106-1 / CGMCC3.15140)</name>
    <dbReference type="NCBI Taxonomy" id="1229662"/>
    <lineage>
        <taxon>Eukaryota</taxon>
        <taxon>Fungi</taxon>
        <taxon>Dikarya</taxon>
        <taxon>Ascomycota</taxon>
        <taxon>Pezizomycotina</taxon>
        <taxon>Sordariomycetes</taxon>
        <taxon>Xylariomycetidae</taxon>
        <taxon>Amphisphaeriales</taxon>
        <taxon>Sporocadaceae</taxon>
        <taxon>Pestalotiopsis</taxon>
    </lineage>
</organism>